<dbReference type="InterPro" id="IPR036390">
    <property type="entry name" value="WH_DNA-bd_sf"/>
</dbReference>
<sequence length="156" mass="17400">MSSPRTRFGIRFALLSRLWRRVLDIHLTEAGLTDATWVPLIHLKETGGGLTQKDLAGLVGVEGSSLVRVIDILSRQGLVERRPDATDGRARLIFLTAEGDRRVSEIRAMLYAAEKEMLMDLSDSEIAATLETFTRIERRLKQLQARPEEGGSDARA</sequence>
<dbReference type="Gene3D" id="1.10.10.10">
    <property type="entry name" value="Winged helix-like DNA-binding domain superfamily/Winged helix DNA-binding domain"/>
    <property type="match status" value="1"/>
</dbReference>
<dbReference type="PROSITE" id="PS50995">
    <property type="entry name" value="HTH_MARR_2"/>
    <property type="match status" value="1"/>
</dbReference>
<proteinExistence type="predicted"/>
<keyword evidence="3" id="KW-0804">Transcription</keyword>
<keyword evidence="6" id="KW-1185">Reference proteome</keyword>
<feature type="domain" description="HTH marR-type" evidence="4">
    <location>
        <begin position="1"/>
        <end position="138"/>
    </location>
</feature>
<evidence type="ECO:0000313" key="6">
    <source>
        <dbReference type="Proteomes" id="UP001243757"/>
    </source>
</evidence>
<dbReference type="Pfam" id="PF12802">
    <property type="entry name" value="MarR_2"/>
    <property type="match status" value="1"/>
</dbReference>
<dbReference type="PRINTS" id="PR00598">
    <property type="entry name" value="HTHMARR"/>
</dbReference>
<gene>
    <name evidence="5" type="ORF">QO033_10045</name>
</gene>
<organism evidence="5 6">
    <name type="scientific">Pseudodonghicola flavimaris</name>
    <dbReference type="NCBI Taxonomy" id="3050036"/>
    <lineage>
        <taxon>Bacteria</taxon>
        <taxon>Pseudomonadati</taxon>
        <taxon>Pseudomonadota</taxon>
        <taxon>Alphaproteobacteria</taxon>
        <taxon>Rhodobacterales</taxon>
        <taxon>Paracoccaceae</taxon>
        <taxon>Pseudodonghicola</taxon>
    </lineage>
</organism>
<comment type="caution">
    <text evidence="5">The sequence shown here is derived from an EMBL/GenBank/DDBJ whole genome shotgun (WGS) entry which is preliminary data.</text>
</comment>
<evidence type="ECO:0000256" key="2">
    <source>
        <dbReference type="ARBA" id="ARBA00023125"/>
    </source>
</evidence>
<keyword evidence="1" id="KW-0805">Transcription regulation</keyword>
<evidence type="ECO:0000256" key="1">
    <source>
        <dbReference type="ARBA" id="ARBA00023015"/>
    </source>
</evidence>
<dbReference type="Proteomes" id="UP001243757">
    <property type="component" value="Unassembled WGS sequence"/>
</dbReference>
<name>A0ABT7F0J5_9RHOB</name>
<keyword evidence="2" id="KW-0238">DNA-binding</keyword>
<accession>A0ABT7F0J5</accession>
<dbReference type="InterPro" id="IPR000835">
    <property type="entry name" value="HTH_MarR-typ"/>
</dbReference>
<dbReference type="InterPro" id="IPR039422">
    <property type="entry name" value="MarR/SlyA-like"/>
</dbReference>
<dbReference type="EMBL" id="JASNJD010000006">
    <property type="protein sequence ID" value="MDK3018020.1"/>
    <property type="molecule type" value="Genomic_DNA"/>
</dbReference>
<dbReference type="SMART" id="SM00347">
    <property type="entry name" value="HTH_MARR"/>
    <property type="match status" value="1"/>
</dbReference>
<dbReference type="SUPFAM" id="SSF46785">
    <property type="entry name" value="Winged helix' DNA-binding domain"/>
    <property type="match status" value="1"/>
</dbReference>
<reference evidence="5 6" key="1">
    <citation type="submission" date="2023-05" db="EMBL/GenBank/DDBJ databases">
        <title>Pseudodonghicola sp. nov.</title>
        <authorList>
            <person name="Huang J."/>
        </authorList>
    </citation>
    <scope>NUCLEOTIDE SEQUENCE [LARGE SCALE GENOMIC DNA]</scope>
    <source>
        <strain evidence="5 6">IC7</strain>
    </source>
</reference>
<dbReference type="RefSeq" id="WP_284480832.1">
    <property type="nucleotide sequence ID" value="NZ_JASNJD010000006.1"/>
</dbReference>
<evidence type="ECO:0000259" key="4">
    <source>
        <dbReference type="PROSITE" id="PS50995"/>
    </source>
</evidence>
<evidence type="ECO:0000256" key="3">
    <source>
        <dbReference type="ARBA" id="ARBA00023163"/>
    </source>
</evidence>
<dbReference type="PANTHER" id="PTHR33164:SF64">
    <property type="entry name" value="TRANSCRIPTIONAL REGULATOR SLYA"/>
    <property type="match status" value="1"/>
</dbReference>
<evidence type="ECO:0000313" key="5">
    <source>
        <dbReference type="EMBL" id="MDK3018020.1"/>
    </source>
</evidence>
<dbReference type="PANTHER" id="PTHR33164">
    <property type="entry name" value="TRANSCRIPTIONAL REGULATOR, MARR FAMILY"/>
    <property type="match status" value="1"/>
</dbReference>
<protein>
    <submittedName>
        <fullName evidence="5">MarR family transcriptional regulator</fullName>
    </submittedName>
</protein>
<dbReference type="InterPro" id="IPR036388">
    <property type="entry name" value="WH-like_DNA-bd_sf"/>
</dbReference>